<sequence>MHEDNKFLTTVSHRYCLRLTGASLGPDLLAFIRYALPGTRSLRLSKLLVSGSCLTYELASVLSRAN</sequence>
<reference evidence="1 2" key="1">
    <citation type="submission" date="2021-05" db="EMBL/GenBank/DDBJ databases">
        <title>Genome Assembly of Synthetic Allotetraploid Brassica napus Reveals Homoeologous Exchanges between Subgenomes.</title>
        <authorList>
            <person name="Davis J.T."/>
        </authorList>
    </citation>
    <scope>NUCLEOTIDE SEQUENCE [LARGE SCALE GENOMIC DNA]</scope>
    <source>
        <strain evidence="2">cv. Da-Ae</strain>
        <tissue evidence="1">Seedling</tissue>
    </source>
</reference>
<keyword evidence="2" id="KW-1185">Reference proteome</keyword>
<evidence type="ECO:0000313" key="1">
    <source>
        <dbReference type="EMBL" id="KAH0943186.1"/>
    </source>
</evidence>
<protein>
    <submittedName>
        <fullName evidence="1">Uncharacterized protein</fullName>
    </submittedName>
</protein>
<dbReference type="Proteomes" id="UP000824890">
    <property type="component" value="Unassembled WGS sequence"/>
</dbReference>
<comment type="caution">
    <text evidence="1">The sequence shown here is derived from an EMBL/GenBank/DDBJ whole genome shotgun (WGS) entry which is preliminary data.</text>
</comment>
<dbReference type="EMBL" id="JAGKQM010000001">
    <property type="protein sequence ID" value="KAH0943186.1"/>
    <property type="molecule type" value="Genomic_DNA"/>
</dbReference>
<gene>
    <name evidence="1" type="ORF">HID58_002823</name>
</gene>
<organism evidence="1 2">
    <name type="scientific">Brassica napus</name>
    <name type="common">Rape</name>
    <dbReference type="NCBI Taxonomy" id="3708"/>
    <lineage>
        <taxon>Eukaryota</taxon>
        <taxon>Viridiplantae</taxon>
        <taxon>Streptophyta</taxon>
        <taxon>Embryophyta</taxon>
        <taxon>Tracheophyta</taxon>
        <taxon>Spermatophyta</taxon>
        <taxon>Magnoliopsida</taxon>
        <taxon>eudicotyledons</taxon>
        <taxon>Gunneridae</taxon>
        <taxon>Pentapetalae</taxon>
        <taxon>rosids</taxon>
        <taxon>malvids</taxon>
        <taxon>Brassicales</taxon>
        <taxon>Brassicaceae</taxon>
        <taxon>Brassiceae</taxon>
        <taxon>Brassica</taxon>
    </lineage>
</organism>
<name>A0ABQ8ENE1_BRANA</name>
<accession>A0ABQ8ENE1</accession>
<proteinExistence type="predicted"/>
<evidence type="ECO:0000313" key="2">
    <source>
        <dbReference type="Proteomes" id="UP000824890"/>
    </source>
</evidence>